<keyword evidence="2" id="KW-0812">Transmembrane</keyword>
<feature type="transmembrane region" description="Helical" evidence="2">
    <location>
        <begin position="12"/>
        <end position="40"/>
    </location>
</feature>
<feature type="region of interest" description="Disordered" evidence="1">
    <location>
        <begin position="356"/>
        <end position="378"/>
    </location>
</feature>
<keyword evidence="2" id="KW-1133">Transmembrane helix</keyword>
<evidence type="ECO:0000259" key="3">
    <source>
        <dbReference type="Pfam" id="PF20152"/>
    </source>
</evidence>
<dbReference type="PANTHER" id="PTHR40465">
    <property type="entry name" value="CHROMOSOME 1, WHOLE GENOME SHOTGUN SEQUENCE"/>
    <property type="match status" value="1"/>
</dbReference>
<evidence type="ECO:0000313" key="5">
    <source>
        <dbReference type="Proteomes" id="UP000567179"/>
    </source>
</evidence>
<sequence length="378" mass="42337">MPVLLSQRPASAPFNLGCILIGSYINSMLYALAMFCVYVYYRGDRSKRDPLLVKLAVAGCAVMDTVATFGVCGSYFYLSVLRWGRDFSHCSLRHGTDSVPKGDYDYEFRAHWLPIMTFVASAFSEIIVQAFMVRRYFLMSKQYLICAFIVVLMLLSLEANLYLAISSAVGALPASERPTNLTPFMYAYSIGFFRIFHIVVVLHRLSLSSTLASDVCTTIAMFWTLQKTNTYTNITHHIVSRISVIVVVTGTLTCVVVLASMITFLAYPISALTTTFTCFVGRVYSLSMLFTLLYRDMVNNNQWIQVDEVTENVIIVPQMTLHRGADDNIRITCSPVSDATFAHRASLAHPRTQKDIEIHPHGKLDSQGTIRSMHDGEA</sequence>
<evidence type="ECO:0000256" key="2">
    <source>
        <dbReference type="SAM" id="Phobius"/>
    </source>
</evidence>
<reference evidence="4 5" key="1">
    <citation type="journal article" date="2020" name="ISME J.">
        <title>Uncovering the hidden diversity of litter-decomposition mechanisms in mushroom-forming fungi.</title>
        <authorList>
            <person name="Floudas D."/>
            <person name="Bentzer J."/>
            <person name="Ahren D."/>
            <person name="Johansson T."/>
            <person name="Persson P."/>
            <person name="Tunlid A."/>
        </authorList>
    </citation>
    <scope>NUCLEOTIDE SEQUENCE [LARGE SCALE GENOMIC DNA]</scope>
    <source>
        <strain evidence="4 5">CBS 101986</strain>
    </source>
</reference>
<feature type="transmembrane region" description="Helical" evidence="2">
    <location>
        <begin position="273"/>
        <end position="294"/>
    </location>
</feature>
<feature type="transmembrane region" description="Helical" evidence="2">
    <location>
        <begin position="244"/>
        <end position="267"/>
    </location>
</feature>
<dbReference type="EMBL" id="JAACJJ010000056">
    <property type="protein sequence ID" value="KAF5312953.1"/>
    <property type="molecule type" value="Genomic_DNA"/>
</dbReference>
<keyword evidence="5" id="KW-1185">Reference proteome</keyword>
<dbReference type="PANTHER" id="PTHR40465:SF1">
    <property type="entry name" value="DUF6534 DOMAIN-CONTAINING PROTEIN"/>
    <property type="match status" value="1"/>
</dbReference>
<gene>
    <name evidence="4" type="ORF">D9619_003836</name>
</gene>
<dbReference type="Pfam" id="PF20152">
    <property type="entry name" value="DUF6534"/>
    <property type="match status" value="1"/>
</dbReference>
<feature type="transmembrane region" description="Helical" evidence="2">
    <location>
        <begin position="112"/>
        <end position="131"/>
    </location>
</feature>
<name>A0A8H5AYT1_9AGAR</name>
<protein>
    <recommendedName>
        <fullName evidence="3">DUF6534 domain-containing protein</fullName>
    </recommendedName>
</protein>
<feature type="domain" description="DUF6534" evidence="3">
    <location>
        <begin position="211"/>
        <end position="296"/>
    </location>
</feature>
<dbReference type="OrthoDB" id="3203775at2759"/>
<evidence type="ECO:0000256" key="1">
    <source>
        <dbReference type="SAM" id="MobiDB-lite"/>
    </source>
</evidence>
<proteinExistence type="predicted"/>
<dbReference type="AlphaFoldDB" id="A0A8H5AYT1"/>
<feature type="transmembrane region" description="Helical" evidence="2">
    <location>
        <begin position="143"/>
        <end position="165"/>
    </location>
</feature>
<keyword evidence="2" id="KW-0472">Membrane</keyword>
<accession>A0A8H5AYT1</accession>
<organism evidence="4 5">
    <name type="scientific">Psilocybe cf. subviscida</name>
    <dbReference type="NCBI Taxonomy" id="2480587"/>
    <lineage>
        <taxon>Eukaryota</taxon>
        <taxon>Fungi</taxon>
        <taxon>Dikarya</taxon>
        <taxon>Basidiomycota</taxon>
        <taxon>Agaricomycotina</taxon>
        <taxon>Agaricomycetes</taxon>
        <taxon>Agaricomycetidae</taxon>
        <taxon>Agaricales</taxon>
        <taxon>Agaricineae</taxon>
        <taxon>Strophariaceae</taxon>
        <taxon>Psilocybe</taxon>
    </lineage>
</organism>
<dbReference type="InterPro" id="IPR045339">
    <property type="entry name" value="DUF6534"/>
</dbReference>
<comment type="caution">
    <text evidence="4">The sequence shown here is derived from an EMBL/GenBank/DDBJ whole genome shotgun (WGS) entry which is preliminary data.</text>
</comment>
<dbReference type="Proteomes" id="UP000567179">
    <property type="component" value="Unassembled WGS sequence"/>
</dbReference>
<feature type="transmembrane region" description="Helical" evidence="2">
    <location>
        <begin position="185"/>
        <end position="202"/>
    </location>
</feature>
<feature type="transmembrane region" description="Helical" evidence="2">
    <location>
        <begin position="52"/>
        <end position="78"/>
    </location>
</feature>
<evidence type="ECO:0000313" key="4">
    <source>
        <dbReference type="EMBL" id="KAF5312953.1"/>
    </source>
</evidence>